<keyword evidence="6 7" id="KW-0961">Cell wall biogenesis/degradation</keyword>
<dbReference type="CDD" id="cd16913">
    <property type="entry name" value="YkuD_like"/>
    <property type="match status" value="1"/>
</dbReference>
<feature type="active site" description="Proton donor/acceptor" evidence="7">
    <location>
        <position position="114"/>
    </location>
</feature>
<evidence type="ECO:0000256" key="3">
    <source>
        <dbReference type="ARBA" id="ARBA00022679"/>
    </source>
</evidence>
<dbReference type="PROSITE" id="PS52029">
    <property type="entry name" value="LD_TPASE"/>
    <property type="match status" value="1"/>
</dbReference>
<feature type="active site" description="Nucleophile" evidence="7">
    <location>
        <position position="136"/>
    </location>
</feature>
<evidence type="ECO:0000256" key="1">
    <source>
        <dbReference type="ARBA" id="ARBA00004752"/>
    </source>
</evidence>
<sequence>MSLISAILLCCLAGRLFAGELPIESVRVLKSEHKLQLLSANEVTREFHAVFGSNPLGHKTQEGDGKTPEGVYLLDYKKSDSAFHKAIHISYPGERDIASAQARDMEPGGLIMIHGQKNGLGWLSFISRYLNWTNGCIALSNADMDQVWDLVKEGTKIELLP</sequence>
<keyword evidence="4 7" id="KW-0133">Cell shape</keyword>
<proteinExistence type="inferred from homology"/>
<dbReference type="InterPro" id="IPR038063">
    <property type="entry name" value="Transpep_catalytic_dom"/>
</dbReference>
<keyword evidence="3" id="KW-0808">Transferase</keyword>
<feature type="signal peptide" evidence="8">
    <location>
        <begin position="1"/>
        <end position="18"/>
    </location>
</feature>
<gene>
    <name evidence="10" type="ORF">F6R98_03310</name>
</gene>
<dbReference type="EMBL" id="CP044205">
    <property type="protein sequence ID" value="QFY44923.1"/>
    <property type="molecule type" value="Genomic_DNA"/>
</dbReference>
<dbReference type="PANTHER" id="PTHR36699:SF1">
    <property type="entry name" value="L,D-TRANSPEPTIDASE YAFK-RELATED"/>
    <property type="match status" value="1"/>
</dbReference>
<comment type="pathway">
    <text evidence="1 7">Cell wall biogenesis; peptidoglycan biosynthesis.</text>
</comment>
<dbReference type="GO" id="GO:0071555">
    <property type="term" value="P:cell wall organization"/>
    <property type="evidence" value="ECO:0007669"/>
    <property type="project" value="UniProtKB-UniRule"/>
</dbReference>
<evidence type="ECO:0000256" key="8">
    <source>
        <dbReference type="SAM" id="SignalP"/>
    </source>
</evidence>
<protein>
    <submittedName>
        <fullName evidence="10">L,D-transpeptidase family protein</fullName>
    </submittedName>
</protein>
<dbReference type="Pfam" id="PF03734">
    <property type="entry name" value="YkuD"/>
    <property type="match status" value="1"/>
</dbReference>
<dbReference type="KEGG" id="mmob:F6R98_03310"/>
<feature type="chain" id="PRO_5025045178" evidence="8">
    <location>
        <begin position="19"/>
        <end position="161"/>
    </location>
</feature>
<evidence type="ECO:0000313" key="10">
    <source>
        <dbReference type="EMBL" id="QFY44923.1"/>
    </source>
</evidence>
<reference evidence="10 11" key="1">
    <citation type="submission" date="2019-09" db="EMBL/GenBank/DDBJ databases">
        <title>Ecophysiology of the spiral-shaped methanotroph Methylospira mobilis as revealed by the complete genome sequence.</title>
        <authorList>
            <person name="Oshkin I.Y."/>
            <person name="Dedysh S.N."/>
            <person name="Miroshnikov K."/>
            <person name="Danilova O.V."/>
            <person name="Hakobyan A."/>
            <person name="Liesack W."/>
        </authorList>
    </citation>
    <scope>NUCLEOTIDE SEQUENCE [LARGE SCALE GENOMIC DNA]</scope>
    <source>
        <strain evidence="10 11">Shm1</strain>
    </source>
</reference>
<dbReference type="Gene3D" id="2.40.440.10">
    <property type="entry name" value="L,D-transpeptidase catalytic domain-like"/>
    <property type="match status" value="1"/>
</dbReference>
<dbReference type="GO" id="GO:0009252">
    <property type="term" value="P:peptidoglycan biosynthetic process"/>
    <property type="evidence" value="ECO:0007669"/>
    <property type="project" value="UniProtKB-UniPathway"/>
</dbReference>
<dbReference type="InterPro" id="IPR005490">
    <property type="entry name" value="LD_TPept_cat_dom"/>
</dbReference>
<dbReference type="InParanoid" id="A0A5Q0BM67"/>
<dbReference type="OrthoDB" id="9809748at2"/>
<dbReference type="Proteomes" id="UP000325755">
    <property type="component" value="Chromosome"/>
</dbReference>
<keyword evidence="5 7" id="KW-0573">Peptidoglycan synthesis</keyword>
<dbReference type="SUPFAM" id="SSF141523">
    <property type="entry name" value="L,D-transpeptidase catalytic domain-like"/>
    <property type="match status" value="1"/>
</dbReference>
<dbReference type="GO" id="GO:0016740">
    <property type="term" value="F:transferase activity"/>
    <property type="evidence" value="ECO:0007669"/>
    <property type="project" value="UniProtKB-KW"/>
</dbReference>
<dbReference type="UniPathway" id="UPA00219"/>
<evidence type="ECO:0000256" key="7">
    <source>
        <dbReference type="PROSITE-ProRule" id="PRU01373"/>
    </source>
</evidence>
<keyword evidence="11" id="KW-1185">Reference proteome</keyword>
<feature type="domain" description="L,D-TPase catalytic" evidence="9">
    <location>
        <begin position="24"/>
        <end position="160"/>
    </location>
</feature>
<accession>A0A5Q0BM67</accession>
<dbReference type="PANTHER" id="PTHR36699">
    <property type="entry name" value="LD-TRANSPEPTIDASE"/>
    <property type="match status" value="1"/>
</dbReference>
<evidence type="ECO:0000259" key="9">
    <source>
        <dbReference type="PROSITE" id="PS52029"/>
    </source>
</evidence>
<organism evidence="10 11">
    <name type="scientific">Candidatus Methylospira mobilis</name>
    <dbReference type="NCBI Taxonomy" id="1808979"/>
    <lineage>
        <taxon>Bacteria</taxon>
        <taxon>Pseudomonadati</taxon>
        <taxon>Pseudomonadota</taxon>
        <taxon>Gammaproteobacteria</taxon>
        <taxon>Methylococcales</taxon>
        <taxon>Methylococcaceae</taxon>
        <taxon>Candidatus Methylospira</taxon>
    </lineage>
</organism>
<dbReference type="GO" id="GO:0004180">
    <property type="term" value="F:carboxypeptidase activity"/>
    <property type="evidence" value="ECO:0007669"/>
    <property type="project" value="UniProtKB-ARBA"/>
</dbReference>
<dbReference type="AlphaFoldDB" id="A0A5Q0BM67"/>
<evidence type="ECO:0000313" key="11">
    <source>
        <dbReference type="Proteomes" id="UP000325755"/>
    </source>
</evidence>
<name>A0A5Q0BM67_9GAMM</name>
<evidence type="ECO:0000256" key="6">
    <source>
        <dbReference type="ARBA" id="ARBA00023316"/>
    </source>
</evidence>
<evidence type="ECO:0000256" key="5">
    <source>
        <dbReference type="ARBA" id="ARBA00022984"/>
    </source>
</evidence>
<dbReference type="GO" id="GO:0008360">
    <property type="term" value="P:regulation of cell shape"/>
    <property type="evidence" value="ECO:0007669"/>
    <property type="project" value="UniProtKB-UniRule"/>
</dbReference>
<keyword evidence="8" id="KW-0732">Signal</keyword>
<evidence type="ECO:0000256" key="2">
    <source>
        <dbReference type="ARBA" id="ARBA00005992"/>
    </source>
</evidence>
<evidence type="ECO:0000256" key="4">
    <source>
        <dbReference type="ARBA" id="ARBA00022960"/>
    </source>
</evidence>
<comment type="similarity">
    <text evidence="2">Belongs to the YkuD family.</text>
</comment>